<proteinExistence type="predicted"/>
<organism evidence="2 3">
    <name type="scientific">Paramuricea clavata</name>
    <name type="common">Red gorgonian</name>
    <name type="synonym">Violescent sea-whip</name>
    <dbReference type="NCBI Taxonomy" id="317549"/>
    <lineage>
        <taxon>Eukaryota</taxon>
        <taxon>Metazoa</taxon>
        <taxon>Cnidaria</taxon>
        <taxon>Anthozoa</taxon>
        <taxon>Octocorallia</taxon>
        <taxon>Malacalcyonacea</taxon>
        <taxon>Plexauridae</taxon>
        <taxon>Paramuricea</taxon>
    </lineage>
</organism>
<dbReference type="AlphaFoldDB" id="A0A6S7JRN7"/>
<dbReference type="PANTHER" id="PTHR46791:SF5">
    <property type="entry name" value="CLR5 DOMAIN-CONTAINING PROTEIN-RELATED"/>
    <property type="match status" value="1"/>
</dbReference>
<comment type="caution">
    <text evidence="2">The sequence shown here is derived from an EMBL/GenBank/DDBJ whole genome shotgun (WGS) entry which is preliminary data.</text>
</comment>
<accession>A0A6S7JRN7</accession>
<dbReference type="InterPro" id="IPR058913">
    <property type="entry name" value="Integrase_dom_put"/>
</dbReference>
<gene>
    <name evidence="2" type="ORF">PACLA_8A041773</name>
</gene>
<dbReference type="Pfam" id="PF24764">
    <property type="entry name" value="rva_4"/>
    <property type="match status" value="1"/>
</dbReference>
<keyword evidence="3" id="KW-1185">Reference proteome</keyword>
<dbReference type="Proteomes" id="UP001152795">
    <property type="component" value="Unassembled WGS sequence"/>
</dbReference>
<evidence type="ECO:0000259" key="1">
    <source>
        <dbReference type="Pfam" id="PF24764"/>
    </source>
</evidence>
<dbReference type="OrthoDB" id="5986638at2759"/>
<name>A0A6S7JRN7_PARCT</name>
<evidence type="ECO:0000313" key="3">
    <source>
        <dbReference type="Proteomes" id="UP001152795"/>
    </source>
</evidence>
<protein>
    <submittedName>
        <fullName evidence="2">PREDICTED: uncharacterized protein LOC107346750</fullName>
    </submittedName>
</protein>
<dbReference type="EMBL" id="CACRXK020019951">
    <property type="protein sequence ID" value="CAB4034237.1"/>
    <property type="molecule type" value="Genomic_DNA"/>
</dbReference>
<feature type="domain" description="Integrase core" evidence="1">
    <location>
        <begin position="217"/>
        <end position="275"/>
    </location>
</feature>
<evidence type="ECO:0000313" key="2">
    <source>
        <dbReference type="EMBL" id="CAB4034237.1"/>
    </source>
</evidence>
<dbReference type="PANTHER" id="PTHR46791">
    <property type="entry name" value="EXPRESSED PROTEIN"/>
    <property type="match status" value="1"/>
</dbReference>
<sequence length="360" mass="41077">MADQRINQITPLICHSIVSLIHQLEACNGDSDSLDSISYRVDWLYGIVVRYSAVFPGLFSEQVVELVRAAKDILLTALSGAENHSFHVEQLATGARGRPKFNITKEQLQFLLERGFSGPDIAQTLGVSLSTIERRLREFRIPARSFYSVIDDETLDRTIRDISRSFPSAGYRRMTGFLLSRGIKVQQERIRESMWRVDPEGVLIRSLELSTVNRRRYQVYAPLALWHIDGNHKLIRWRIVIHGAIDGYSRLIVFLKASNNNKAVTVCQLFIESVTEELSLSTEDLAWYGIDWDGPAPFVRWDGPNDGDPPVEIPEVPDILIHNDYEQLLNTVDPLRQSNDNGVDMFIATKNFVLQCIERY</sequence>
<reference evidence="2" key="1">
    <citation type="submission" date="2020-04" db="EMBL/GenBank/DDBJ databases">
        <authorList>
            <person name="Alioto T."/>
            <person name="Alioto T."/>
            <person name="Gomez Garrido J."/>
        </authorList>
    </citation>
    <scope>NUCLEOTIDE SEQUENCE</scope>
    <source>
        <strain evidence="2">A484AB</strain>
    </source>
</reference>